<evidence type="ECO:0000313" key="1">
    <source>
        <dbReference type="EMBL" id="MBM6619107.1"/>
    </source>
</evidence>
<comment type="caution">
    <text evidence="1">The sequence shown here is derived from an EMBL/GenBank/DDBJ whole genome shotgun (WGS) entry which is preliminary data.</text>
</comment>
<dbReference type="InterPro" id="IPR036514">
    <property type="entry name" value="SGNH_hydro_sf"/>
</dbReference>
<dbReference type="EMBL" id="JAFELM010000039">
    <property type="protein sequence ID" value="MBM6619107.1"/>
    <property type="molecule type" value="Genomic_DNA"/>
</dbReference>
<proteinExistence type="predicted"/>
<organism evidence="1 2">
    <name type="scientific">Bacillus suaedaesalsae</name>
    <dbReference type="NCBI Taxonomy" id="2810349"/>
    <lineage>
        <taxon>Bacteria</taxon>
        <taxon>Bacillati</taxon>
        <taxon>Bacillota</taxon>
        <taxon>Bacilli</taxon>
        <taxon>Bacillales</taxon>
        <taxon>Bacillaceae</taxon>
        <taxon>Bacillus</taxon>
    </lineage>
</organism>
<keyword evidence="1" id="KW-0378">Hydrolase</keyword>
<dbReference type="RefSeq" id="WP_204204464.1">
    <property type="nucleotide sequence ID" value="NZ_JAFELM010000039.1"/>
</dbReference>
<reference evidence="1 2" key="1">
    <citation type="submission" date="2021-02" db="EMBL/GenBank/DDBJ databases">
        <title>Bacillus sp. RD4P76, an endophyte from a halophyte.</title>
        <authorList>
            <person name="Sun J.-Q."/>
        </authorList>
    </citation>
    <scope>NUCLEOTIDE SEQUENCE [LARGE SCALE GENOMIC DNA]</scope>
    <source>
        <strain evidence="1 2">RD4P76</strain>
    </source>
</reference>
<keyword evidence="2" id="KW-1185">Reference proteome</keyword>
<name>A0ABS2DL38_9BACI</name>
<evidence type="ECO:0000313" key="2">
    <source>
        <dbReference type="Proteomes" id="UP001518925"/>
    </source>
</evidence>
<accession>A0ABS2DL38</accession>
<gene>
    <name evidence="1" type="ORF">JR050_15670</name>
</gene>
<dbReference type="Gene3D" id="3.40.50.1110">
    <property type="entry name" value="SGNH hydrolase"/>
    <property type="match status" value="1"/>
</dbReference>
<dbReference type="CDD" id="cd00229">
    <property type="entry name" value="SGNH_hydrolase"/>
    <property type="match status" value="1"/>
</dbReference>
<dbReference type="Proteomes" id="UP001518925">
    <property type="component" value="Unassembled WGS sequence"/>
</dbReference>
<dbReference type="SUPFAM" id="SSF52266">
    <property type="entry name" value="SGNH hydrolase"/>
    <property type="match status" value="1"/>
</dbReference>
<dbReference type="GO" id="GO:0016787">
    <property type="term" value="F:hydrolase activity"/>
    <property type="evidence" value="ECO:0007669"/>
    <property type="project" value="UniProtKB-KW"/>
</dbReference>
<protein>
    <submittedName>
        <fullName evidence="1">SGNH/GDSL hydrolase family protein</fullName>
    </submittedName>
</protein>
<sequence>MRFIAILVVFILAVGSIVVGKIHWNEKISAFSGMKSKVVIENEKPENLNKSAEMDISKYTVNLPLELKEYIEQSFKEKEQIELVLLGSNSTSSEEGTWSNLFKLKLEEVYGDLFTVTVFGIQNKNSNEVVEEKLYEEAVQAKPDILLFEPFILKDNGEVAMNQRLDNIEIMLEAFQLVNPELHILLQPANPLYDATYYPKEVAKLKEFAIKNNITFLNHWENWPDFESEEIRNYLVEDPDMPLKSLPNEKGHQSWANYIANTFTGENIQE</sequence>